<proteinExistence type="predicted"/>
<sequence>MSMCTASLLSLLSSIRPEAEQCYTCRRQALAYWMLQIPNATSFIGSIGKDKYGDEMKKNSNRHELMCTIMKMKLQQLVLVEFVLLAMGVTINNSIETVKKAKYVYIAGFFLLVSPESVQLVAQHATSTNRVFIMNLSAPFICEFFKDAQDKALRYVDYVFGNETEARMFSKVHGWNVSKLNSDDKIFRIVESPIM</sequence>
<dbReference type="EMBL" id="CM042012">
    <property type="protein sequence ID" value="KAI3749166.1"/>
    <property type="molecule type" value="Genomic_DNA"/>
</dbReference>
<reference evidence="2" key="1">
    <citation type="journal article" date="2022" name="Mol. Ecol. Resour.">
        <title>The genomes of chicory, endive, great burdock and yacon provide insights into Asteraceae palaeo-polyploidization history and plant inulin production.</title>
        <authorList>
            <person name="Fan W."/>
            <person name="Wang S."/>
            <person name="Wang H."/>
            <person name="Wang A."/>
            <person name="Jiang F."/>
            <person name="Liu H."/>
            <person name="Zhao H."/>
            <person name="Xu D."/>
            <person name="Zhang Y."/>
        </authorList>
    </citation>
    <scope>NUCLEOTIDE SEQUENCE [LARGE SCALE GENOMIC DNA]</scope>
    <source>
        <strain evidence="2">cv. Punajuju</strain>
    </source>
</reference>
<protein>
    <submittedName>
        <fullName evidence="1">Uncharacterized protein</fullName>
    </submittedName>
</protein>
<reference evidence="1 2" key="2">
    <citation type="journal article" date="2022" name="Mol. Ecol. Resour.">
        <title>The genomes of chicory, endive, great burdock and yacon provide insights into Asteraceae paleo-polyploidization history and plant inulin production.</title>
        <authorList>
            <person name="Fan W."/>
            <person name="Wang S."/>
            <person name="Wang H."/>
            <person name="Wang A."/>
            <person name="Jiang F."/>
            <person name="Liu H."/>
            <person name="Zhao H."/>
            <person name="Xu D."/>
            <person name="Zhang Y."/>
        </authorList>
    </citation>
    <scope>NUCLEOTIDE SEQUENCE [LARGE SCALE GENOMIC DNA]</scope>
    <source>
        <strain evidence="2">cv. Punajuju</strain>
        <tissue evidence="1">Leaves</tissue>
    </source>
</reference>
<keyword evidence="2" id="KW-1185">Reference proteome</keyword>
<evidence type="ECO:0000313" key="2">
    <source>
        <dbReference type="Proteomes" id="UP001055811"/>
    </source>
</evidence>
<accession>A0ACB9DRU8</accession>
<comment type="caution">
    <text evidence="1">The sequence shown here is derived from an EMBL/GenBank/DDBJ whole genome shotgun (WGS) entry which is preliminary data.</text>
</comment>
<dbReference type="Proteomes" id="UP001055811">
    <property type="component" value="Linkage Group LG04"/>
</dbReference>
<organism evidence="1 2">
    <name type="scientific">Cichorium intybus</name>
    <name type="common">Chicory</name>
    <dbReference type="NCBI Taxonomy" id="13427"/>
    <lineage>
        <taxon>Eukaryota</taxon>
        <taxon>Viridiplantae</taxon>
        <taxon>Streptophyta</taxon>
        <taxon>Embryophyta</taxon>
        <taxon>Tracheophyta</taxon>
        <taxon>Spermatophyta</taxon>
        <taxon>Magnoliopsida</taxon>
        <taxon>eudicotyledons</taxon>
        <taxon>Gunneridae</taxon>
        <taxon>Pentapetalae</taxon>
        <taxon>asterids</taxon>
        <taxon>campanulids</taxon>
        <taxon>Asterales</taxon>
        <taxon>Asteraceae</taxon>
        <taxon>Cichorioideae</taxon>
        <taxon>Cichorieae</taxon>
        <taxon>Cichoriinae</taxon>
        <taxon>Cichorium</taxon>
    </lineage>
</organism>
<evidence type="ECO:0000313" key="1">
    <source>
        <dbReference type="EMBL" id="KAI3749166.1"/>
    </source>
</evidence>
<name>A0ACB9DRU8_CICIN</name>
<gene>
    <name evidence="1" type="ORF">L2E82_19773</name>
</gene>